<sequence>MRTIRAFIALLALGVLVGCDPSVLNQGGVGSETGSPGPAPAAASQQLAELTVSGGLTMSGYSREKFPHWISQGHGCDTRDVVLEHQGTGVHATSACKITSGDWTSPYDGKAYTDPQKLQIDHVVPLANAWKSGAKTWTTTRRQQFANDLSRPQLLAVTSSLNESKGDQDPSQWRPPDRNYWCSYATDWITVKHYWQLTVTSAEKGALSDMLGTCS</sequence>
<organism evidence="3 4">
    <name type="scientific">Rugosimonospora africana</name>
    <dbReference type="NCBI Taxonomy" id="556532"/>
    <lineage>
        <taxon>Bacteria</taxon>
        <taxon>Bacillati</taxon>
        <taxon>Actinomycetota</taxon>
        <taxon>Actinomycetes</taxon>
        <taxon>Micromonosporales</taxon>
        <taxon>Micromonosporaceae</taxon>
        <taxon>Rugosimonospora</taxon>
    </lineage>
</organism>
<dbReference type="Proteomes" id="UP000642748">
    <property type="component" value="Unassembled WGS sequence"/>
</dbReference>
<keyword evidence="1" id="KW-0732">Signal</keyword>
<feature type="signal peptide" evidence="1">
    <location>
        <begin position="1"/>
        <end position="17"/>
    </location>
</feature>
<evidence type="ECO:0000256" key="1">
    <source>
        <dbReference type="SAM" id="SignalP"/>
    </source>
</evidence>
<name>A0A8J3QYQ2_9ACTN</name>
<proteinExistence type="predicted"/>
<evidence type="ECO:0000313" key="3">
    <source>
        <dbReference type="EMBL" id="GIH18230.1"/>
    </source>
</evidence>
<evidence type="ECO:0000313" key="4">
    <source>
        <dbReference type="Proteomes" id="UP000642748"/>
    </source>
</evidence>
<reference evidence="3" key="1">
    <citation type="submission" date="2021-01" db="EMBL/GenBank/DDBJ databases">
        <title>Whole genome shotgun sequence of Rugosimonospora africana NBRC 104875.</title>
        <authorList>
            <person name="Komaki H."/>
            <person name="Tamura T."/>
        </authorList>
    </citation>
    <scope>NUCLEOTIDE SEQUENCE</scope>
    <source>
        <strain evidence="3">NBRC 104875</strain>
    </source>
</reference>
<accession>A0A8J3QYQ2</accession>
<comment type="caution">
    <text evidence="3">The sequence shown here is derived from an EMBL/GenBank/DDBJ whole genome shotgun (WGS) entry which is preliminary data.</text>
</comment>
<dbReference type="EMBL" id="BONZ01000064">
    <property type="protein sequence ID" value="GIH18230.1"/>
    <property type="molecule type" value="Genomic_DNA"/>
</dbReference>
<evidence type="ECO:0000259" key="2">
    <source>
        <dbReference type="Pfam" id="PF07510"/>
    </source>
</evidence>
<protein>
    <recommendedName>
        <fullName evidence="2">GmrSD restriction endonucleases C-terminal domain-containing protein</fullName>
    </recommendedName>
</protein>
<dbReference type="AlphaFoldDB" id="A0A8J3QYQ2"/>
<gene>
    <name evidence="3" type="ORF">Raf01_64020</name>
</gene>
<dbReference type="Pfam" id="PF07510">
    <property type="entry name" value="GmrSD_C"/>
    <property type="match status" value="1"/>
</dbReference>
<dbReference type="PROSITE" id="PS51257">
    <property type="entry name" value="PROKAR_LIPOPROTEIN"/>
    <property type="match status" value="1"/>
</dbReference>
<feature type="domain" description="GmrSD restriction endonucleases C-terminal" evidence="2">
    <location>
        <begin position="95"/>
        <end position="209"/>
    </location>
</feature>
<dbReference type="InterPro" id="IPR011089">
    <property type="entry name" value="GmrSD_C"/>
</dbReference>
<dbReference type="PANTHER" id="PTHR24094:SF15">
    <property type="entry name" value="AMP-DEPENDENT SYNTHETASE_LIGASE DOMAIN-CONTAINING PROTEIN-RELATED"/>
    <property type="match status" value="1"/>
</dbReference>
<keyword evidence="4" id="KW-1185">Reference proteome</keyword>
<feature type="chain" id="PRO_5039502582" description="GmrSD restriction endonucleases C-terminal domain-containing protein" evidence="1">
    <location>
        <begin position="18"/>
        <end position="215"/>
    </location>
</feature>
<dbReference type="PANTHER" id="PTHR24094">
    <property type="entry name" value="SECRETED PROTEIN"/>
    <property type="match status" value="1"/>
</dbReference>
<dbReference type="RefSeq" id="WP_203921758.1">
    <property type="nucleotide sequence ID" value="NZ_BONZ01000064.1"/>
</dbReference>